<proteinExistence type="predicted"/>
<evidence type="ECO:0000313" key="2">
    <source>
        <dbReference type="Proteomes" id="UP000216411"/>
    </source>
</evidence>
<reference evidence="1 2" key="1">
    <citation type="journal article" date="2017" name="Genome Announc.">
        <title>Draft Genome Sequence of a Sporulating and Motile Strain of Lachnotalea glycerini Isolated from Water in Quebec City, Canada.</title>
        <authorList>
            <person name="Maheux A.F."/>
            <person name="Boudreau D.K."/>
            <person name="Berube E."/>
            <person name="Boissinot M."/>
            <person name="Raymond F."/>
            <person name="Brodeur S."/>
            <person name="Corbeil J."/>
            <person name="Isabel S."/>
            <person name="Omar R.F."/>
            <person name="Bergeron M.G."/>
        </authorList>
    </citation>
    <scope>NUCLEOTIDE SEQUENCE [LARGE SCALE GENOMIC DNA]</scope>
    <source>
        <strain evidence="1 2">CCRI-19302</strain>
    </source>
</reference>
<dbReference type="Proteomes" id="UP000216411">
    <property type="component" value="Unassembled WGS sequence"/>
</dbReference>
<keyword evidence="2" id="KW-1185">Reference proteome</keyword>
<dbReference type="OrthoDB" id="9772485at2"/>
<organism evidence="1 2">
    <name type="scientific">Lachnotalea glycerini</name>
    <dbReference type="NCBI Taxonomy" id="1763509"/>
    <lineage>
        <taxon>Bacteria</taxon>
        <taxon>Bacillati</taxon>
        <taxon>Bacillota</taxon>
        <taxon>Clostridia</taxon>
        <taxon>Lachnospirales</taxon>
        <taxon>Lachnospiraceae</taxon>
        <taxon>Lachnotalea</taxon>
    </lineage>
</organism>
<name>A0A371JG52_9FIRM</name>
<protein>
    <submittedName>
        <fullName evidence="1">Uncharacterized protein</fullName>
    </submittedName>
</protein>
<evidence type="ECO:0000313" key="1">
    <source>
        <dbReference type="EMBL" id="RDY31719.1"/>
    </source>
</evidence>
<dbReference type="AlphaFoldDB" id="A0A371JG52"/>
<dbReference type="EMBL" id="NOKA02000011">
    <property type="protein sequence ID" value="RDY31719.1"/>
    <property type="molecule type" value="Genomic_DNA"/>
</dbReference>
<gene>
    <name evidence="1" type="ORF">CG710_008345</name>
</gene>
<accession>A0A371JG52</accession>
<comment type="caution">
    <text evidence="1">The sequence shown here is derived from an EMBL/GenBank/DDBJ whole genome shotgun (WGS) entry which is preliminary data.</text>
</comment>
<sequence>MILTYTIKPNIYGGIISRYKNVNMIVILQVWDLYFILKIKNLVVLIQICIEKSQNSFTEVLYQKRKLMY</sequence>